<evidence type="ECO:0000313" key="2">
    <source>
        <dbReference type="Proteomes" id="UP001057402"/>
    </source>
</evidence>
<name>A0ACB9RA71_9MYRT</name>
<sequence>MWSQLPGDLVGRIADHLPTATDLIRLRSVCSSWRSSLHLHLHLHRLRNNHRHHPTILPNDGISQSSWAFSLSSRTLFLLSPSPAVDAAATPWLVKFAHPHPSRLTLFNPFSRIPLPLPPNFPRVLDLTHIRVLELGREYVLHHVGLAGSVNPDAGSLYMEKVVLLPLDADSEFVLLTIHVSGKLAMFRTGNPRWGIIQDMPSPYDDVILYKGEFYAVDGTGRCVLVGVDMRLSLIAKSVFGGDKKYLVESLGELLLVDMYLSIDVDEDDEDGDDEEIAELAQHFDYIVAERTVRFRVYRLDRGSLRWVEVRDLRDRVLFLGDDCTFSASAGDLGMSTGNCIFFADNFFYPVLREDDGITKDREVGFYDMDTGSIGPLENYDGYSKLFWPPPDWITSGEFDVRNQ</sequence>
<accession>A0ACB9RA71</accession>
<gene>
    <name evidence="1" type="ORF">MLD38_013636</name>
</gene>
<protein>
    <submittedName>
        <fullName evidence="1">Uncharacterized protein</fullName>
    </submittedName>
</protein>
<organism evidence="1 2">
    <name type="scientific">Melastoma candidum</name>
    <dbReference type="NCBI Taxonomy" id="119954"/>
    <lineage>
        <taxon>Eukaryota</taxon>
        <taxon>Viridiplantae</taxon>
        <taxon>Streptophyta</taxon>
        <taxon>Embryophyta</taxon>
        <taxon>Tracheophyta</taxon>
        <taxon>Spermatophyta</taxon>
        <taxon>Magnoliopsida</taxon>
        <taxon>eudicotyledons</taxon>
        <taxon>Gunneridae</taxon>
        <taxon>Pentapetalae</taxon>
        <taxon>rosids</taxon>
        <taxon>malvids</taxon>
        <taxon>Myrtales</taxon>
        <taxon>Melastomataceae</taxon>
        <taxon>Melastomatoideae</taxon>
        <taxon>Melastomateae</taxon>
        <taxon>Melastoma</taxon>
    </lineage>
</organism>
<comment type="caution">
    <text evidence="1">The sequence shown here is derived from an EMBL/GenBank/DDBJ whole genome shotgun (WGS) entry which is preliminary data.</text>
</comment>
<dbReference type="Proteomes" id="UP001057402">
    <property type="component" value="Chromosome 4"/>
</dbReference>
<keyword evidence="2" id="KW-1185">Reference proteome</keyword>
<reference evidence="2" key="1">
    <citation type="journal article" date="2023" name="Front. Plant Sci.">
        <title>Chromosomal-level genome assembly of Melastoma candidum provides insights into trichome evolution.</title>
        <authorList>
            <person name="Zhong Y."/>
            <person name="Wu W."/>
            <person name="Sun C."/>
            <person name="Zou P."/>
            <person name="Liu Y."/>
            <person name="Dai S."/>
            <person name="Zhou R."/>
        </authorList>
    </citation>
    <scope>NUCLEOTIDE SEQUENCE [LARGE SCALE GENOMIC DNA]</scope>
</reference>
<dbReference type="EMBL" id="CM042883">
    <property type="protein sequence ID" value="KAI4375810.1"/>
    <property type="molecule type" value="Genomic_DNA"/>
</dbReference>
<proteinExistence type="predicted"/>
<evidence type="ECO:0000313" key="1">
    <source>
        <dbReference type="EMBL" id="KAI4375810.1"/>
    </source>
</evidence>